<gene>
    <name evidence="2" type="ORF">AURANDRAFT_65814</name>
</gene>
<evidence type="ECO:0000313" key="2">
    <source>
        <dbReference type="EMBL" id="EGB06239.1"/>
    </source>
</evidence>
<dbReference type="Proteomes" id="UP000002729">
    <property type="component" value="Unassembled WGS sequence"/>
</dbReference>
<reference evidence="2 3" key="1">
    <citation type="journal article" date="2011" name="Proc. Natl. Acad. Sci. U.S.A.">
        <title>Niche of harmful alga Aureococcus anophagefferens revealed through ecogenomics.</title>
        <authorList>
            <person name="Gobler C.J."/>
            <person name="Berry D.L."/>
            <person name="Dyhrman S.T."/>
            <person name="Wilhelm S.W."/>
            <person name="Salamov A."/>
            <person name="Lobanov A.V."/>
            <person name="Zhang Y."/>
            <person name="Collier J.L."/>
            <person name="Wurch L.L."/>
            <person name="Kustka A.B."/>
            <person name="Dill B.D."/>
            <person name="Shah M."/>
            <person name="VerBerkmoes N.C."/>
            <person name="Kuo A."/>
            <person name="Terry A."/>
            <person name="Pangilinan J."/>
            <person name="Lindquist E.A."/>
            <person name="Lucas S."/>
            <person name="Paulsen I.T."/>
            <person name="Hattenrath-Lehmann T.K."/>
            <person name="Talmage S.C."/>
            <person name="Walker E.A."/>
            <person name="Koch F."/>
            <person name="Burson A.M."/>
            <person name="Marcoval M.A."/>
            <person name="Tang Y.Z."/>
            <person name="Lecleir G.R."/>
            <person name="Coyne K.J."/>
            <person name="Berg G.M."/>
            <person name="Bertrand E.M."/>
            <person name="Saito M.A."/>
            <person name="Gladyshev V.N."/>
            <person name="Grigoriev I.V."/>
        </authorList>
    </citation>
    <scope>NUCLEOTIDE SEQUENCE [LARGE SCALE GENOMIC DNA]</scope>
    <source>
        <strain evidence="3">CCMP 1984</strain>
    </source>
</reference>
<feature type="compositionally biased region" description="Acidic residues" evidence="1">
    <location>
        <begin position="282"/>
        <end position="293"/>
    </location>
</feature>
<feature type="compositionally biased region" description="Pro residues" evidence="1">
    <location>
        <begin position="182"/>
        <end position="196"/>
    </location>
</feature>
<accession>F0YFK7</accession>
<evidence type="ECO:0000256" key="1">
    <source>
        <dbReference type="SAM" id="MobiDB-lite"/>
    </source>
</evidence>
<keyword evidence="3" id="KW-1185">Reference proteome</keyword>
<feature type="region of interest" description="Disordered" evidence="1">
    <location>
        <begin position="39"/>
        <end position="307"/>
    </location>
</feature>
<proteinExistence type="predicted"/>
<dbReference type="GeneID" id="20225519"/>
<dbReference type="AlphaFoldDB" id="F0YFK7"/>
<dbReference type="RefSeq" id="XP_009039186.1">
    <property type="nucleotide sequence ID" value="XM_009040938.1"/>
</dbReference>
<organism evidence="3">
    <name type="scientific">Aureococcus anophagefferens</name>
    <name type="common">Harmful bloom alga</name>
    <dbReference type="NCBI Taxonomy" id="44056"/>
    <lineage>
        <taxon>Eukaryota</taxon>
        <taxon>Sar</taxon>
        <taxon>Stramenopiles</taxon>
        <taxon>Ochrophyta</taxon>
        <taxon>Pelagophyceae</taxon>
        <taxon>Pelagomonadales</taxon>
        <taxon>Pelagomonadaceae</taxon>
        <taxon>Aureococcus</taxon>
    </lineage>
</organism>
<feature type="compositionally biased region" description="Basic and acidic residues" evidence="1">
    <location>
        <begin position="211"/>
        <end position="228"/>
    </location>
</feature>
<dbReference type="InParanoid" id="F0YFK7"/>
<sequence length="307" mass="32832">MISVSRVPRVPHSHEAKFRHKANPAVAFPQISAVGRSVAEARYDRRQSARAGRRGSPSWLVSDAAHWGNAGGDPHRRPHTREATLAPPHRGGDAAAQPRRAPPPREAPRPLVAGIAVVERPLSSYGAKRGPDRAPQPLARSLRDREASRLRGAQHQRSDSFMVQGSDAIAPPAKRDVGTAPPAAPPPPAMSPPLASPAPLHSAPQPRVPRRATDTAEERRAARARHDAPGAAHLRPTKSSSRHTIAPLQRSSSRVSDRSRSPPPNFDDADSRRGGQPLDNDAGSDSDEPDDPCESPFYGGLGGLSPW</sequence>
<dbReference type="OMA" id="PPKKEHT"/>
<feature type="region of interest" description="Disordered" evidence="1">
    <location>
        <begin position="1"/>
        <end position="25"/>
    </location>
</feature>
<evidence type="ECO:0000313" key="3">
    <source>
        <dbReference type="Proteomes" id="UP000002729"/>
    </source>
</evidence>
<name>F0YFK7_AURAN</name>
<protein>
    <submittedName>
        <fullName evidence="2">Uncharacterized protein</fullName>
    </submittedName>
</protein>
<dbReference type="EMBL" id="GL833136">
    <property type="protein sequence ID" value="EGB06239.1"/>
    <property type="molecule type" value="Genomic_DNA"/>
</dbReference>
<dbReference type="KEGG" id="aaf:AURANDRAFT_65814"/>